<proteinExistence type="predicted"/>
<sequence>MEMAEQSIKLWLYQEPFPDRRISNNKILEQFHWYICEKCSFLSSGDGKMGRRTVRHPNMERTIFKIVNETPHIIQQPLRFGYL</sequence>
<evidence type="ECO:0000313" key="1">
    <source>
        <dbReference type="EMBL" id="GFU27800.1"/>
    </source>
</evidence>
<dbReference type="EMBL" id="BMAW01032931">
    <property type="protein sequence ID" value="GFU27800.1"/>
    <property type="molecule type" value="Genomic_DNA"/>
</dbReference>
<dbReference type="AlphaFoldDB" id="A0A8X6QIZ2"/>
<reference evidence="1" key="1">
    <citation type="submission" date="2020-08" db="EMBL/GenBank/DDBJ databases">
        <title>Multicomponent nature underlies the extraordinary mechanical properties of spider dragline silk.</title>
        <authorList>
            <person name="Kono N."/>
            <person name="Nakamura H."/>
            <person name="Mori M."/>
            <person name="Yoshida Y."/>
            <person name="Ohtoshi R."/>
            <person name="Malay A.D."/>
            <person name="Moran D.A.P."/>
            <person name="Tomita M."/>
            <person name="Numata K."/>
            <person name="Arakawa K."/>
        </authorList>
    </citation>
    <scope>NUCLEOTIDE SEQUENCE</scope>
</reference>
<evidence type="ECO:0000313" key="2">
    <source>
        <dbReference type="Proteomes" id="UP000887013"/>
    </source>
</evidence>
<organism evidence="1 2">
    <name type="scientific">Nephila pilipes</name>
    <name type="common">Giant wood spider</name>
    <name type="synonym">Nephila maculata</name>
    <dbReference type="NCBI Taxonomy" id="299642"/>
    <lineage>
        <taxon>Eukaryota</taxon>
        <taxon>Metazoa</taxon>
        <taxon>Ecdysozoa</taxon>
        <taxon>Arthropoda</taxon>
        <taxon>Chelicerata</taxon>
        <taxon>Arachnida</taxon>
        <taxon>Araneae</taxon>
        <taxon>Araneomorphae</taxon>
        <taxon>Entelegynae</taxon>
        <taxon>Araneoidea</taxon>
        <taxon>Nephilidae</taxon>
        <taxon>Nephila</taxon>
    </lineage>
</organism>
<comment type="caution">
    <text evidence="1">The sequence shown here is derived from an EMBL/GenBank/DDBJ whole genome shotgun (WGS) entry which is preliminary data.</text>
</comment>
<keyword evidence="2" id="KW-1185">Reference proteome</keyword>
<protein>
    <submittedName>
        <fullName evidence="1">Uncharacterized protein</fullName>
    </submittedName>
</protein>
<accession>A0A8X6QIZ2</accession>
<dbReference type="Proteomes" id="UP000887013">
    <property type="component" value="Unassembled WGS sequence"/>
</dbReference>
<gene>
    <name evidence="1" type="ORF">NPIL_580751</name>
</gene>
<name>A0A8X6QIZ2_NEPPI</name>